<gene>
    <name evidence="1" type="ORF">ESCO13_00032</name>
</gene>
<dbReference type="Proteomes" id="UP000225358">
    <property type="component" value="Segment"/>
</dbReference>
<organism evidence="1 2">
    <name type="scientific">Escherichia phage ESCO13</name>
    <dbReference type="NCBI Taxonomy" id="1881104"/>
    <lineage>
        <taxon>Viruses</taxon>
        <taxon>Duplodnaviria</taxon>
        <taxon>Heunggongvirae</taxon>
        <taxon>Uroviricota</taxon>
        <taxon>Caudoviricetes</taxon>
        <taxon>Stephanstirmvirinae</taxon>
        <taxon>Phapecoctavirus</taxon>
        <taxon>Phapecoctavirus ESCO13</taxon>
    </lineage>
</organism>
<accession>A0A1D7XFU2</accession>
<evidence type="ECO:0000313" key="1">
    <source>
        <dbReference type="EMBL" id="AOQ27158.1"/>
    </source>
</evidence>
<proteinExistence type="predicted"/>
<name>A0A1D7XFU2_9CAUD</name>
<protein>
    <submittedName>
        <fullName evidence="1">Uncharacterized protein</fullName>
    </submittedName>
</protein>
<dbReference type="EMBL" id="KX552041">
    <property type="protein sequence ID" value="AOQ27158.1"/>
    <property type="molecule type" value="Genomic_DNA"/>
</dbReference>
<sequence length="104" mass="12380">MSEELKEFYQAYHNWLLAGAPDNNPFWHDKGLCSCLYLWTGGYDDLNYEMQMQFREAGLSEEYPFDDGDWFKYDFAQRNGLLHLNAARIKWVKDHATQEDVQCQ</sequence>
<reference evidence="1" key="1">
    <citation type="submission" date="2017-02" db="EMBL/GenBank/DDBJ databases">
        <title>Complete genome sequence of two Escherichia coli phages, vB_EcoM_ ESCO5 and vB_EcoM_ESCO13, which are related to phAPEC8.</title>
        <authorList>
            <person name="Trotereau A."/>
            <person name="Gonnet M."/>
            <person name="Viardot A."/>
            <person name="Lalmanach A.-C."/>
            <person name="Guabiraba R."/>
            <person name="Chanteloup N."/>
            <person name="Schouler C."/>
        </authorList>
    </citation>
    <scope>NUCLEOTIDE SEQUENCE [LARGE SCALE GENOMIC DNA]</scope>
</reference>
<evidence type="ECO:0000313" key="2">
    <source>
        <dbReference type="Proteomes" id="UP000225358"/>
    </source>
</evidence>
<keyword evidence="2" id="KW-1185">Reference proteome</keyword>